<reference evidence="1 2" key="2">
    <citation type="journal article" date="2022" name="Mol. Ecol. Resour.">
        <title>The genomes of chicory, endive, great burdock and yacon provide insights into Asteraceae paleo-polyploidization history and plant inulin production.</title>
        <authorList>
            <person name="Fan W."/>
            <person name="Wang S."/>
            <person name="Wang H."/>
            <person name="Wang A."/>
            <person name="Jiang F."/>
            <person name="Liu H."/>
            <person name="Zhao H."/>
            <person name="Xu D."/>
            <person name="Zhang Y."/>
        </authorList>
    </citation>
    <scope>NUCLEOTIDE SEQUENCE [LARGE SCALE GENOMIC DNA]</scope>
    <source>
        <strain evidence="2">cv. Yunnan</strain>
        <tissue evidence="1">Leaves</tissue>
    </source>
</reference>
<proteinExistence type="predicted"/>
<keyword evidence="2" id="KW-1185">Reference proteome</keyword>
<name>A0ACB9HES9_9ASTR</name>
<organism evidence="1 2">
    <name type="scientific">Smallanthus sonchifolius</name>
    <dbReference type="NCBI Taxonomy" id="185202"/>
    <lineage>
        <taxon>Eukaryota</taxon>
        <taxon>Viridiplantae</taxon>
        <taxon>Streptophyta</taxon>
        <taxon>Embryophyta</taxon>
        <taxon>Tracheophyta</taxon>
        <taxon>Spermatophyta</taxon>
        <taxon>Magnoliopsida</taxon>
        <taxon>eudicotyledons</taxon>
        <taxon>Gunneridae</taxon>
        <taxon>Pentapetalae</taxon>
        <taxon>asterids</taxon>
        <taxon>campanulids</taxon>
        <taxon>Asterales</taxon>
        <taxon>Asteraceae</taxon>
        <taxon>Asteroideae</taxon>
        <taxon>Heliantheae alliance</taxon>
        <taxon>Millerieae</taxon>
        <taxon>Smallanthus</taxon>
    </lineage>
</organism>
<protein>
    <submittedName>
        <fullName evidence="1">Uncharacterized protein</fullName>
    </submittedName>
</protein>
<dbReference type="Proteomes" id="UP001056120">
    <property type="component" value="Linkage Group LG12"/>
</dbReference>
<evidence type="ECO:0000313" key="1">
    <source>
        <dbReference type="EMBL" id="KAI3793766.1"/>
    </source>
</evidence>
<evidence type="ECO:0000313" key="2">
    <source>
        <dbReference type="Proteomes" id="UP001056120"/>
    </source>
</evidence>
<dbReference type="EMBL" id="CM042029">
    <property type="protein sequence ID" value="KAI3793766.1"/>
    <property type="molecule type" value="Genomic_DNA"/>
</dbReference>
<comment type="caution">
    <text evidence="1">The sequence shown here is derived from an EMBL/GenBank/DDBJ whole genome shotgun (WGS) entry which is preliminary data.</text>
</comment>
<gene>
    <name evidence="1" type="ORF">L1987_36388</name>
</gene>
<sequence>MTTVGAKVHLETLHVVRVMRTLSELSSGCFHPVLVSSQLLVFFIVAVMAAYYTLLRRVAKSQTNQSSLFLHTTRGYFTSLSTKIGTKTLPIPHFQARSLASDANSISLFDRMIEGNHRKYYMLGGKGGVGKTSCAASLAVKFANYGHPTIVVSTDPAHSLSDSFDQDLTGGTLVRIQGLDSPLFGLEINPEKTKEDFRYASQNNGGVKDLMDSMGLGMVAEQLGELKLAELLDTPPPGLDEAIAISKVMQFVDSPEYSMFTRIVFDTAPTGHTLRLLSLPDFMDASIGKIMKMKKKIASATSAIKSVFGKEQPSLVEGPTDKLEQLRERMAKVRDLFRDSETTEFVIVTIPTVMAVKESSRLHTSLRKENVPVKRLIVNQILPSSATDCKFCSMKRKDQMRALDMIRSDPELGSLVLSEAPLVDVEIRGIPALEFMGNMVWK</sequence>
<accession>A0ACB9HES9</accession>
<reference evidence="2" key="1">
    <citation type="journal article" date="2022" name="Mol. Ecol. Resour.">
        <title>The genomes of chicory, endive, great burdock and yacon provide insights into Asteraceae palaeo-polyploidization history and plant inulin production.</title>
        <authorList>
            <person name="Fan W."/>
            <person name="Wang S."/>
            <person name="Wang H."/>
            <person name="Wang A."/>
            <person name="Jiang F."/>
            <person name="Liu H."/>
            <person name="Zhao H."/>
            <person name="Xu D."/>
            <person name="Zhang Y."/>
        </authorList>
    </citation>
    <scope>NUCLEOTIDE SEQUENCE [LARGE SCALE GENOMIC DNA]</scope>
    <source>
        <strain evidence="2">cv. Yunnan</strain>
    </source>
</reference>